<gene>
    <name evidence="5" type="ORF">ACFSNB_17890</name>
</gene>
<name>A0ABW5CEI6_9PROT</name>
<dbReference type="Pfam" id="PF02626">
    <property type="entry name" value="CT_A_B"/>
    <property type="match status" value="1"/>
</dbReference>
<protein>
    <submittedName>
        <fullName evidence="5">Biotin-dependent carboxyltransferase family protein</fullName>
    </submittedName>
</protein>
<dbReference type="NCBIfam" id="TIGR00724">
    <property type="entry name" value="urea_amlyse_rel"/>
    <property type="match status" value="1"/>
</dbReference>
<dbReference type="Proteomes" id="UP001597296">
    <property type="component" value="Unassembled WGS sequence"/>
</dbReference>
<keyword evidence="2" id="KW-0378">Hydrolase</keyword>
<evidence type="ECO:0000313" key="5">
    <source>
        <dbReference type="EMBL" id="MFD2235674.1"/>
    </source>
</evidence>
<keyword evidence="1" id="KW-0547">Nucleotide-binding</keyword>
<dbReference type="InterPro" id="IPR003778">
    <property type="entry name" value="CT_A_B"/>
</dbReference>
<organism evidence="5 6">
    <name type="scientific">Phaeospirillum tilakii</name>
    <dbReference type="NCBI Taxonomy" id="741673"/>
    <lineage>
        <taxon>Bacteria</taxon>
        <taxon>Pseudomonadati</taxon>
        <taxon>Pseudomonadota</taxon>
        <taxon>Alphaproteobacteria</taxon>
        <taxon>Rhodospirillales</taxon>
        <taxon>Rhodospirillaceae</taxon>
        <taxon>Phaeospirillum</taxon>
    </lineage>
</organism>
<keyword evidence="6" id="KW-1185">Reference proteome</keyword>
<comment type="caution">
    <text evidence="5">The sequence shown here is derived from an EMBL/GenBank/DDBJ whole genome shotgun (WGS) entry which is preliminary data.</text>
</comment>
<evidence type="ECO:0000256" key="3">
    <source>
        <dbReference type="ARBA" id="ARBA00022840"/>
    </source>
</evidence>
<evidence type="ECO:0000313" key="6">
    <source>
        <dbReference type="Proteomes" id="UP001597296"/>
    </source>
</evidence>
<dbReference type="InterPro" id="IPR029000">
    <property type="entry name" value="Cyclophilin-like_dom_sf"/>
</dbReference>
<reference evidence="6" key="1">
    <citation type="journal article" date="2019" name="Int. J. Syst. Evol. Microbiol.">
        <title>The Global Catalogue of Microorganisms (GCM) 10K type strain sequencing project: providing services to taxonomists for standard genome sequencing and annotation.</title>
        <authorList>
            <consortium name="The Broad Institute Genomics Platform"/>
            <consortium name="The Broad Institute Genome Sequencing Center for Infectious Disease"/>
            <person name="Wu L."/>
            <person name="Ma J."/>
        </authorList>
    </citation>
    <scope>NUCLEOTIDE SEQUENCE [LARGE SCALE GENOMIC DNA]</scope>
    <source>
        <strain evidence="6">KCTC 15012</strain>
    </source>
</reference>
<sequence length="344" mass="35410">MSGPALEVLRPGPRSSLQDLGRIGLRALGVPVAGALDRLGLALANALAGNPPDMAALELTLSGPRLRVAADSVRFAVAGPARIERIGRDGATRRLAPDRSWRLERDEILDIGPIEGAAVAYLAVAGGFAVAPLLGSHATHLAAGLGPLGGGPLGPGPLPLCRDRAGPGPEHAAAAPLPYGAGPIRLVAGPQRDAFTDEAWARLMREPYRIGLRSDRMGMRLEGPPLAHRAGADIPSDGLVAGCVQVPGDGQPILLLAEHQTTGGYAKIATAISADLPRLGRALPGTALRFTAIGVAEAETIRREQERRLRAVLAGLVPVGGGEIDLAALYRTELISGVSGPEPD</sequence>
<proteinExistence type="predicted"/>
<evidence type="ECO:0000259" key="4">
    <source>
        <dbReference type="SMART" id="SM00797"/>
    </source>
</evidence>
<dbReference type="SUPFAM" id="SSF50891">
    <property type="entry name" value="Cyclophilin-like"/>
    <property type="match status" value="1"/>
</dbReference>
<dbReference type="RefSeq" id="WP_377319068.1">
    <property type="nucleotide sequence ID" value="NZ_JBHUIY010000063.1"/>
</dbReference>
<dbReference type="PANTHER" id="PTHR43309">
    <property type="entry name" value="5-OXOPROLINASE SUBUNIT C"/>
    <property type="match status" value="1"/>
</dbReference>
<evidence type="ECO:0000256" key="1">
    <source>
        <dbReference type="ARBA" id="ARBA00022741"/>
    </source>
</evidence>
<dbReference type="InterPro" id="IPR052708">
    <property type="entry name" value="PxpC"/>
</dbReference>
<evidence type="ECO:0000256" key="2">
    <source>
        <dbReference type="ARBA" id="ARBA00022801"/>
    </source>
</evidence>
<accession>A0ABW5CEI6</accession>
<dbReference type="SMART" id="SM00797">
    <property type="entry name" value="AHS2"/>
    <property type="match status" value="1"/>
</dbReference>
<feature type="domain" description="Carboxyltransferase" evidence="4">
    <location>
        <begin position="27"/>
        <end position="308"/>
    </location>
</feature>
<dbReference type="Gene3D" id="2.40.100.10">
    <property type="entry name" value="Cyclophilin-like"/>
    <property type="match status" value="1"/>
</dbReference>
<dbReference type="EMBL" id="JBHUIY010000063">
    <property type="protein sequence ID" value="MFD2235674.1"/>
    <property type="molecule type" value="Genomic_DNA"/>
</dbReference>
<dbReference type="PANTHER" id="PTHR43309:SF3">
    <property type="entry name" value="5-OXOPROLINASE SUBUNIT C"/>
    <property type="match status" value="1"/>
</dbReference>
<keyword evidence="3" id="KW-0067">ATP-binding</keyword>